<evidence type="ECO:0000313" key="1">
    <source>
        <dbReference type="EMBL" id="TMR24452.1"/>
    </source>
</evidence>
<dbReference type="OrthoDB" id="5396211at2"/>
<proteinExistence type="predicted"/>
<dbReference type="InterPro" id="IPR005560">
    <property type="entry name" value="Csp_YhjQ"/>
</dbReference>
<dbReference type="EMBL" id="VCKY01000010">
    <property type="protein sequence ID" value="TMR24452.1"/>
    <property type="molecule type" value="Genomic_DNA"/>
</dbReference>
<comment type="caution">
    <text evidence="1">The sequence shown here is derived from an EMBL/GenBank/DDBJ whole genome shotgun (WGS) entry which is preliminary data.</text>
</comment>
<organism evidence="1 2">
    <name type="scientific">Nonomuraea turkmeniaca</name>
    <dbReference type="NCBI Taxonomy" id="103838"/>
    <lineage>
        <taxon>Bacteria</taxon>
        <taxon>Bacillati</taxon>
        <taxon>Actinomycetota</taxon>
        <taxon>Actinomycetes</taxon>
        <taxon>Streptosporangiales</taxon>
        <taxon>Streptosporangiaceae</taxon>
        <taxon>Nonomuraea</taxon>
    </lineage>
</organism>
<accession>A0A5S4FV22</accession>
<gene>
    <name evidence="1" type="ORF">ETD86_04815</name>
</gene>
<dbReference type="Proteomes" id="UP000309128">
    <property type="component" value="Unassembled WGS sequence"/>
</dbReference>
<dbReference type="Gene3D" id="1.20.1270.360">
    <property type="match status" value="1"/>
</dbReference>
<keyword evidence="2" id="KW-1185">Reference proteome</keyword>
<reference evidence="1 2" key="1">
    <citation type="submission" date="2019-05" db="EMBL/GenBank/DDBJ databases">
        <title>Draft genome sequence of Nonomuraea turkmeniaca DSM 43926.</title>
        <authorList>
            <person name="Saricaoglu S."/>
            <person name="Isik K."/>
        </authorList>
    </citation>
    <scope>NUCLEOTIDE SEQUENCE [LARGE SCALE GENOMIC DNA]</scope>
    <source>
        <strain evidence="1 2">DSM 43926</strain>
    </source>
</reference>
<evidence type="ECO:0000313" key="2">
    <source>
        <dbReference type="Proteomes" id="UP000309128"/>
    </source>
</evidence>
<sequence>MTLHAHRAAETNVVPPAEFFDEIGRSLQECEEAVTACASVVFTTPHPAASLFEVRRDMDSAEILAVTRRLLKRQLGVNRELAIAQLGACLIAVEASHEFCVTHADESDDARRCADATQAVIPVLNRALAYLQW</sequence>
<dbReference type="RefSeq" id="WP_138664860.1">
    <property type="nucleotide sequence ID" value="NZ_VCKY01000010.1"/>
</dbReference>
<protein>
    <submittedName>
        <fullName evidence="1">Uncharacterized protein</fullName>
    </submittedName>
</protein>
<name>A0A5S4FV22_9ACTN</name>
<dbReference type="AlphaFoldDB" id="A0A5S4FV22"/>
<dbReference type="Pfam" id="PF03860">
    <property type="entry name" value="Csp"/>
    <property type="match status" value="1"/>
</dbReference>